<name>A0A813T5U4_9BILA</name>
<evidence type="ECO:0000313" key="6">
    <source>
        <dbReference type="EMBL" id="CAF0807031.1"/>
    </source>
</evidence>
<evidence type="ECO:0000259" key="5">
    <source>
        <dbReference type="PROSITE" id="PS50250"/>
    </source>
</evidence>
<keyword evidence="3" id="KW-0647">Proteasome</keyword>
<dbReference type="InterPro" id="IPR019585">
    <property type="entry name" value="Rpn7/CSN1"/>
</dbReference>
<dbReference type="AlphaFoldDB" id="A0A813T5U4"/>
<dbReference type="FunFam" id="1.25.40.570:FF:000005">
    <property type="entry name" value="26S proteasome regulatory subunit N7"/>
    <property type="match status" value="1"/>
</dbReference>
<evidence type="ECO:0000256" key="1">
    <source>
        <dbReference type="ARBA" id="ARBA00005717"/>
    </source>
</evidence>
<protein>
    <recommendedName>
        <fullName evidence="2">26S proteasome non-ATPase regulatory subunit 6</fullName>
    </recommendedName>
</protein>
<sequence>MEEGLAKIPKLELAQHKFTLLQDASKNDLQVNRNAIKETLLKEIVADNMAPFYLECCTELNWPVDQTLLTKMKTENENKLKELDSKIEDAEKNLGDTEIRESNLAKAEYLSLIGDKEASLTQFRKTYEKTTSLGNRLDLIFHQIRIGFFYMDYDLISRNLEKAKSLIEEGGDWDRRNRLKVYQGLHAVIMRDFKTAALRFLETVATFTSYELMDYNTFVIYTIFTTVLALPRTQLRDKVCKGAEILEILHGLPQIKNYLFSLYECRYADFFKSLAYVEQYMKSDRYFNRQYQFYVREMRIIGYNQLLESYSSVTLNNMANAFGVTSQFIDKELSRFIAAGRLHAKIDKVNGIVETNRPDNKNWQYQETIKKGDLLLNRIQKLSRVINI</sequence>
<dbReference type="Pfam" id="PF21154">
    <property type="entry name" value="RPN7_PSMD6_C"/>
    <property type="match status" value="1"/>
</dbReference>
<accession>A0A813T5U4</accession>
<keyword evidence="4" id="KW-0175">Coiled coil</keyword>
<comment type="caution">
    <text evidence="6">The sequence shown here is derived from an EMBL/GenBank/DDBJ whole genome shotgun (WGS) entry which is preliminary data.</text>
</comment>
<dbReference type="GO" id="GO:0005838">
    <property type="term" value="C:proteasome regulatory particle"/>
    <property type="evidence" value="ECO:0007669"/>
    <property type="project" value="TreeGrafter"/>
</dbReference>
<dbReference type="OrthoDB" id="1452at2759"/>
<comment type="similarity">
    <text evidence="1">Belongs to the proteasome subunit S10 family.</text>
</comment>
<dbReference type="Gene3D" id="1.25.40.570">
    <property type="match status" value="1"/>
</dbReference>
<evidence type="ECO:0000256" key="3">
    <source>
        <dbReference type="ARBA" id="ARBA00022942"/>
    </source>
</evidence>
<dbReference type="Pfam" id="PF01399">
    <property type="entry name" value="PCI"/>
    <property type="match status" value="1"/>
</dbReference>
<dbReference type="EMBL" id="CAJNOC010000823">
    <property type="protein sequence ID" value="CAF0807031.1"/>
    <property type="molecule type" value="Genomic_DNA"/>
</dbReference>
<evidence type="ECO:0000256" key="4">
    <source>
        <dbReference type="SAM" id="Coils"/>
    </source>
</evidence>
<gene>
    <name evidence="6" type="ORF">OXX778_LOCUS6773</name>
</gene>
<evidence type="ECO:0000313" key="7">
    <source>
        <dbReference type="Proteomes" id="UP000663879"/>
    </source>
</evidence>
<dbReference type="PANTHER" id="PTHR14145">
    <property type="entry name" value="26S PROTESOME SUBUNIT 6"/>
    <property type="match status" value="1"/>
</dbReference>
<keyword evidence="7" id="KW-1185">Reference proteome</keyword>
<dbReference type="PROSITE" id="PS50250">
    <property type="entry name" value="PCI"/>
    <property type="match status" value="1"/>
</dbReference>
<dbReference type="InterPro" id="IPR045135">
    <property type="entry name" value="Rpn7_N"/>
</dbReference>
<dbReference type="GO" id="GO:0043161">
    <property type="term" value="P:proteasome-mediated ubiquitin-dependent protein catabolic process"/>
    <property type="evidence" value="ECO:0007669"/>
    <property type="project" value="TreeGrafter"/>
</dbReference>
<dbReference type="Proteomes" id="UP000663879">
    <property type="component" value="Unassembled WGS sequence"/>
</dbReference>
<reference evidence="6" key="1">
    <citation type="submission" date="2021-02" db="EMBL/GenBank/DDBJ databases">
        <authorList>
            <person name="Nowell W R."/>
        </authorList>
    </citation>
    <scope>NUCLEOTIDE SEQUENCE</scope>
    <source>
        <strain evidence="6">Ploen Becks lab</strain>
    </source>
</reference>
<organism evidence="6 7">
    <name type="scientific">Brachionus calyciflorus</name>
    <dbReference type="NCBI Taxonomy" id="104777"/>
    <lineage>
        <taxon>Eukaryota</taxon>
        <taxon>Metazoa</taxon>
        <taxon>Spiralia</taxon>
        <taxon>Gnathifera</taxon>
        <taxon>Rotifera</taxon>
        <taxon>Eurotatoria</taxon>
        <taxon>Monogononta</taxon>
        <taxon>Pseudotrocha</taxon>
        <taxon>Ploima</taxon>
        <taxon>Brachionidae</taxon>
        <taxon>Brachionus</taxon>
    </lineage>
</organism>
<dbReference type="SMART" id="SM00088">
    <property type="entry name" value="PINT"/>
    <property type="match status" value="1"/>
</dbReference>
<proteinExistence type="inferred from homology"/>
<dbReference type="InterPro" id="IPR036390">
    <property type="entry name" value="WH_DNA-bd_sf"/>
</dbReference>
<dbReference type="InterPro" id="IPR049549">
    <property type="entry name" value="RPN7_PSMD6_C"/>
</dbReference>
<dbReference type="Pfam" id="PF10602">
    <property type="entry name" value="RPN7"/>
    <property type="match status" value="1"/>
</dbReference>
<dbReference type="PANTHER" id="PTHR14145:SF1">
    <property type="entry name" value="26S PROTEASOME NON-ATPASE REGULATORY SUBUNIT 6"/>
    <property type="match status" value="1"/>
</dbReference>
<evidence type="ECO:0000256" key="2">
    <source>
        <dbReference type="ARBA" id="ARBA00014932"/>
    </source>
</evidence>
<feature type="coiled-coil region" evidence="4">
    <location>
        <begin position="73"/>
        <end position="100"/>
    </location>
</feature>
<dbReference type="SUPFAM" id="SSF46785">
    <property type="entry name" value="Winged helix' DNA-binding domain"/>
    <property type="match status" value="1"/>
</dbReference>
<feature type="domain" description="PCI" evidence="5">
    <location>
        <begin position="192"/>
        <end position="360"/>
    </location>
</feature>
<dbReference type="InterPro" id="IPR000717">
    <property type="entry name" value="PCI_dom"/>
</dbReference>